<feature type="transmembrane region" description="Helical" evidence="1">
    <location>
        <begin position="288"/>
        <end position="304"/>
    </location>
</feature>
<name>A0ABV1JL86_NEIPO</name>
<gene>
    <name evidence="2" type="ORF">ABM124_02695</name>
</gene>
<evidence type="ECO:0000256" key="1">
    <source>
        <dbReference type="SAM" id="Phobius"/>
    </source>
</evidence>
<evidence type="ECO:0008006" key="4">
    <source>
        <dbReference type="Google" id="ProtNLM"/>
    </source>
</evidence>
<feature type="transmembrane region" description="Helical" evidence="1">
    <location>
        <begin position="259"/>
        <end position="276"/>
    </location>
</feature>
<keyword evidence="1" id="KW-1133">Transmembrane helix</keyword>
<feature type="transmembrane region" description="Helical" evidence="1">
    <location>
        <begin position="310"/>
        <end position="327"/>
    </location>
</feature>
<evidence type="ECO:0000313" key="3">
    <source>
        <dbReference type="Proteomes" id="UP001447151"/>
    </source>
</evidence>
<feature type="transmembrane region" description="Helical" evidence="1">
    <location>
        <begin position="12"/>
        <end position="29"/>
    </location>
</feature>
<proteinExistence type="predicted"/>
<dbReference type="RefSeq" id="WP_349272477.1">
    <property type="nucleotide sequence ID" value="NZ_JBECZB010000002.1"/>
</dbReference>
<feature type="transmembrane region" description="Helical" evidence="1">
    <location>
        <begin position="79"/>
        <end position="106"/>
    </location>
</feature>
<sequence>MNIALPLSDKIQNRLFFLTVLATVCFLFYPKYLPMNDLPQHAAQVAALDDLLKHRSPWADMLQINWDTPYLTVYALWLALYQFMGINASSKALVALEFLFFLYAAVKMRKEMGAERMTDWVALTCFFGFAFQWGFVGYIMGIPVGILFFIANKRWIENPSAKMLAAISALGIWSYFSHILTFSFFCLLSYGYFLFRIKEIPWKQRFSLTAAYLFFAALLARYTAKPNPVPYKAFEDNFIQHSFWDKILEIAYLPWNMSVLFYYDIACLFLFAAPIAANCRPTREKSRYVPLLACLAVYFLMPHFTFQTSFLYERFALFVPIFYYLIWEKKPETPGRIAAKISEAACLLSALCIAALTGKAYLNNILFDRSQKLADFIKISQMMENGKKVLTVNDPLSISEGSLTSGGEFFHIAQWYQAERQGWADYSFASAHAMPVRMKMKEMYDGYSQVRFLSEYNLTRKTDCRRYDYLLILTANHTSDTLEKLLAANPSCSRVSHIKTIGEWSLFRRH</sequence>
<keyword evidence="1" id="KW-0812">Transmembrane</keyword>
<reference evidence="2 3" key="1">
    <citation type="submission" date="2024-05" db="EMBL/GenBank/DDBJ databases">
        <authorList>
            <person name="Matzinger S.R."/>
            <person name="Bankers L."/>
            <person name="Rossheim A."/>
            <person name="Hetherington-Rauth M.C."/>
            <person name="Smith A."/>
            <person name="Baird S."/>
            <person name="Polanco D."/>
        </authorList>
    </citation>
    <scope>NUCLEOTIDE SEQUENCE [LARGE SCALE GENOMIC DNA]</scope>
    <source>
        <strain evidence="2 3">2024CJ-00066</strain>
    </source>
</reference>
<keyword evidence="3" id="KW-1185">Reference proteome</keyword>
<feature type="transmembrane region" description="Helical" evidence="1">
    <location>
        <begin position="118"/>
        <end position="151"/>
    </location>
</feature>
<accession>A0ABV1JL86</accession>
<feature type="transmembrane region" description="Helical" evidence="1">
    <location>
        <begin position="206"/>
        <end position="224"/>
    </location>
</feature>
<evidence type="ECO:0000313" key="2">
    <source>
        <dbReference type="EMBL" id="MEQ3510243.1"/>
    </source>
</evidence>
<dbReference type="Proteomes" id="UP001447151">
    <property type="component" value="Unassembled WGS sequence"/>
</dbReference>
<organism evidence="2 3">
    <name type="scientific">Neisseria polysaccharea</name>
    <dbReference type="NCBI Taxonomy" id="489"/>
    <lineage>
        <taxon>Bacteria</taxon>
        <taxon>Pseudomonadati</taxon>
        <taxon>Pseudomonadota</taxon>
        <taxon>Betaproteobacteria</taxon>
        <taxon>Neisseriales</taxon>
        <taxon>Neisseriaceae</taxon>
        <taxon>Neisseria</taxon>
    </lineage>
</organism>
<dbReference type="EMBL" id="JBECZB010000002">
    <property type="protein sequence ID" value="MEQ3510243.1"/>
    <property type="molecule type" value="Genomic_DNA"/>
</dbReference>
<keyword evidence="1" id="KW-0472">Membrane</keyword>
<comment type="caution">
    <text evidence="2">The sequence shown here is derived from an EMBL/GenBank/DDBJ whole genome shotgun (WGS) entry which is preliminary data.</text>
</comment>
<protein>
    <recommendedName>
        <fullName evidence="4">Glycosyltransferase RgtA/B/C/D-like domain-containing protein</fullName>
    </recommendedName>
</protein>
<feature type="transmembrane region" description="Helical" evidence="1">
    <location>
        <begin position="163"/>
        <end position="194"/>
    </location>
</feature>